<dbReference type="RefSeq" id="WP_319942435.1">
    <property type="nucleotide sequence ID" value="NZ_WEGI01000001.1"/>
</dbReference>
<proteinExistence type="predicted"/>
<accession>A0A7K0DJ66</accession>
<dbReference type="InterPro" id="IPR029058">
    <property type="entry name" value="AB_hydrolase_fold"/>
</dbReference>
<organism evidence="2 3">
    <name type="scientific">Nocardia aurantia</name>
    <dbReference type="NCBI Taxonomy" id="2585199"/>
    <lineage>
        <taxon>Bacteria</taxon>
        <taxon>Bacillati</taxon>
        <taxon>Actinomycetota</taxon>
        <taxon>Actinomycetes</taxon>
        <taxon>Mycobacteriales</taxon>
        <taxon>Nocardiaceae</taxon>
        <taxon>Nocardia</taxon>
    </lineage>
</organism>
<feature type="domain" description="Serine aminopeptidase S33" evidence="1">
    <location>
        <begin position="58"/>
        <end position="303"/>
    </location>
</feature>
<dbReference type="AlphaFoldDB" id="A0A7K0DJ66"/>
<dbReference type="InterPro" id="IPR022742">
    <property type="entry name" value="Hydrolase_4"/>
</dbReference>
<reference evidence="2 3" key="1">
    <citation type="submission" date="2019-10" db="EMBL/GenBank/DDBJ databases">
        <title>Nocardia macrotermitis sp. nov. and Nocardia aurantia sp. nov., isolated from the gut of fungus growing-termite Macrotermes natalensis.</title>
        <authorList>
            <person name="Benndorf R."/>
            <person name="Schwitalla J."/>
            <person name="Martin K."/>
            <person name="De Beer W."/>
            <person name="Kaster A.-K."/>
            <person name="Vollmers J."/>
            <person name="Poulsen M."/>
            <person name="Beemelmanns C."/>
        </authorList>
    </citation>
    <scope>NUCLEOTIDE SEQUENCE [LARGE SCALE GENOMIC DNA]</scope>
    <source>
        <strain evidence="2 3">RB56</strain>
    </source>
</reference>
<dbReference type="EMBL" id="WEGI01000001">
    <property type="protein sequence ID" value="MQY24824.1"/>
    <property type="molecule type" value="Genomic_DNA"/>
</dbReference>
<evidence type="ECO:0000259" key="1">
    <source>
        <dbReference type="Pfam" id="PF12146"/>
    </source>
</evidence>
<gene>
    <name evidence="2" type="ORF">NRB56_03770</name>
</gene>
<dbReference type="Pfam" id="PF12146">
    <property type="entry name" value="Hydrolase_4"/>
    <property type="match status" value="1"/>
</dbReference>
<dbReference type="Gene3D" id="3.40.50.1820">
    <property type="entry name" value="alpha/beta hydrolase"/>
    <property type="match status" value="1"/>
</dbReference>
<protein>
    <recommendedName>
        <fullName evidence="1">Serine aminopeptidase S33 domain-containing protein</fullName>
    </recommendedName>
</protein>
<keyword evidence="3" id="KW-1185">Reference proteome</keyword>
<name>A0A7K0DJ66_9NOCA</name>
<evidence type="ECO:0000313" key="3">
    <source>
        <dbReference type="Proteomes" id="UP000431401"/>
    </source>
</evidence>
<comment type="caution">
    <text evidence="2">The sequence shown here is derived from an EMBL/GenBank/DDBJ whole genome shotgun (WGS) entry which is preliminary data.</text>
</comment>
<evidence type="ECO:0000313" key="2">
    <source>
        <dbReference type="EMBL" id="MQY24824.1"/>
    </source>
</evidence>
<dbReference type="SUPFAM" id="SSF53474">
    <property type="entry name" value="alpha/beta-Hydrolases"/>
    <property type="match status" value="1"/>
</dbReference>
<dbReference type="Proteomes" id="UP000431401">
    <property type="component" value="Unassembled WGS sequence"/>
</dbReference>
<sequence>MRTTTPATYRDQPEWRALQQFLPTRLHLTDETAPAEEFWPWRGNEIHLDRYPAPAAPAKILLHHGVGTNGRQLTLILGAPLARRGFETVALDNLGYGLTRLRPGYTPTYDDWVDLVVDYLAHERTRDNRPIILYGLSAGGMLAYHVAAKAPADTLRGIVGMTFLDQRIQRVRDETAHDLLNARVGAPLLRLLAPTPAGRVRYPMTLAAKMSALVNDPAALRAMTTDPTSAGNRVAIRFLSSYLNYTPAVEPEDFTACPILLTQPARDRWSPPHLADVFLSRITRVLVERVLLQNAGHYPIEEPGLRQLEDSVANFAGARIRN</sequence>
<dbReference type="InterPro" id="IPR051044">
    <property type="entry name" value="MAG_DAG_Lipase"/>
</dbReference>
<dbReference type="PANTHER" id="PTHR11614">
    <property type="entry name" value="PHOSPHOLIPASE-RELATED"/>
    <property type="match status" value="1"/>
</dbReference>